<dbReference type="Pfam" id="PF13419">
    <property type="entry name" value="HAD_2"/>
    <property type="match status" value="1"/>
</dbReference>
<proteinExistence type="inferred from homology"/>
<accession>A0ABS6ILG4</accession>
<feature type="active site" description="Nucleophile" evidence="3">
    <location>
        <position position="19"/>
    </location>
</feature>
<dbReference type="NCBIfam" id="TIGR01549">
    <property type="entry name" value="HAD-SF-IA-v1"/>
    <property type="match status" value="1"/>
</dbReference>
<protein>
    <recommendedName>
        <fullName evidence="3">Phosphoglycolate phosphatase</fullName>
        <shortName evidence="3">PGP</shortName>
        <shortName evidence="3">PGPase</shortName>
        <ecNumber evidence="3">3.1.3.18</ecNumber>
    </recommendedName>
</protein>
<dbReference type="EC" id="3.1.3.18" evidence="3"/>
<comment type="similarity">
    <text evidence="2 3">Belongs to the HAD-like hydrolase superfamily. CbbY/CbbZ/Gph/YieH family.</text>
</comment>
<dbReference type="PANTHER" id="PTHR43434">
    <property type="entry name" value="PHOSPHOGLYCOLATE PHOSPHATASE"/>
    <property type="match status" value="1"/>
</dbReference>
<dbReference type="PANTHER" id="PTHR43434:SF1">
    <property type="entry name" value="PHOSPHOGLYCOLATE PHOSPHATASE"/>
    <property type="match status" value="1"/>
</dbReference>
<comment type="catalytic activity">
    <reaction evidence="3">
        <text>2-phosphoglycolate + H2O = glycolate + phosphate</text>
        <dbReference type="Rhea" id="RHEA:14369"/>
        <dbReference type="ChEBI" id="CHEBI:15377"/>
        <dbReference type="ChEBI" id="CHEBI:29805"/>
        <dbReference type="ChEBI" id="CHEBI:43474"/>
        <dbReference type="ChEBI" id="CHEBI:58033"/>
        <dbReference type="EC" id="3.1.3.18"/>
    </reaction>
</comment>
<reference evidence="4 5" key="1">
    <citation type="submission" date="2021-06" db="EMBL/GenBank/DDBJ databases">
        <authorList>
            <person name="Lee D.H."/>
        </authorList>
    </citation>
    <scope>NUCLEOTIDE SEQUENCE [LARGE SCALE GENOMIC DNA]</scope>
    <source>
        <strain evidence="4 5">MMS21-HV4-11</strain>
    </source>
</reference>
<keyword evidence="3 4" id="KW-0378">Hydrolase</keyword>
<keyword evidence="5" id="KW-1185">Reference proteome</keyword>
<gene>
    <name evidence="4" type="ORF">KQ910_15915</name>
</gene>
<evidence type="ECO:0000256" key="1">
    <source>
        <dbReference type="ARBA" id="ARBA00001946"/>
    </source>
</evidence>
<comment type="pathway">
    <text evidence="3">Organic acid metabolism; glycolate biosynthesis; glycolate from 2-phosphoglycolate: step 1/1.</text>
</comment>
<dbReference type="Proteomes" id="UP000727907">
    <property type="component" value="Unassembled WGS sequence"/>
</dbReference>
<dbReference type="HAMAP" id="MF_00495">
    <property type="entry name" value="GPH_hydrolase_bact"/>
    <property type="match status" value="1"/>
</dbReference>
<dbReference type="InterPro" id="IPR050155">
    <property type="entry name" value="HAD-like_hydrolase_sf"/>
</dbReference>
<comment type="cofactor">
    <cofactor evidence="1 3">
        <name>Mg(2+)</name>
        <dbReference type="ChEBI" id="CHEBI:18420"/>
    </cofactor>
</comment>
<comment type="function">
    <text evidence="3">Specifically catalyzes the dephosphorylation of 2-phosphoglycolate. Is involved in the dissimilation of the intracellular 2-phosphoglycolate formed during the DNA repair of 3'-phosphoglycolate ends, a major class of DNA lesions induced by oxidative stress.</text>
</comment>
<keyword evidence="3" id="KW-0479">Metal-binding</keyword>
<organism evidence="4 5">
    <name type="scientific">Reyranella humidisoli</name>
    <dbReference type="NCBI Taxonomy" id="2849149"/>
    <lineage>
        <taxon>Bacteria</taxon>
        <taxon>Pseudomonadati</taxon>
        <taxon>Pseudomonadota</taxon>
        <taxon>Alphaproteobacteria</taxon>
        <taxon>Hyphomicrobiales</taxon>
        <taxon>Reyranellaceae</taxon>
        <taxon>Reyranella</taxon>
    </lineage>
</organism>
<keyword evidence="3" id="KW-0460">Magnesium</keyword>
<evidence type="ECO:0000256" key="3">
    <source>
        <dbReference type="HAMAP-Rule" id="MF_00495"/>
    </source>
</evidence>
<feature type="binding site" evidence="3">
    <location>
        <position position="19"/>
    </location>
    <ligand>
        <name>Mg(2+)</name>
        <dbReference type="ChEBI" id="CHEBI:18420"/>
    </ligand>
</feature>
<comment type="caution">
    <text evidence="4">The sequence shown here is derived from an EMBL/GenBank/DDBJ whole genome shotgun (WGS) entry which is preliminary data.</text>
</comment>
<dbReference type="SFLD" id="SFLDG01129">
    <property type="entry name" value="C1.5:_HAD__Beta-PGM__Phosphata"/>
    <property type="match status" value="1"/>
</dbReference>
<evidence type="ECO:0000256" key="2">
    <source>
        <dbReference type="ARBA" id="ARBA00006171"/>
    </source>
</evidence>
<name>A0ABS6ILG4_9HYPH</name>
<evidence type="ECO:0000313" key="5">
    <source>
        <dbReference type="Proteomes" id="UP000727907"/>
    </source>
</evidence>
<sequence>MQKDAETLIAARFDTVLYDLDGTLIDSAKDMQLAVSNVLADHGLPAVTEEDVRIFMGQGSKVTMGKAFAKYGRALDEDTLTAVTREFVRYYEADPISHTTAFAGVADVVAGFARLGLKQGVCTNKFEKPSRMILAHLRLMPPISDVAGADSFPVRKPDPRHILMLLERMGGDPKRAVMIGDSTHDAEAARGAGIPAVLVSWGYTARPASELGADAVIDRFDALPAALAGLAAGR</sequence>
<dbReference type="RefSeq" id="WP_216962219.1">
    <property type="nucleotide sequence ID" value="NZ_JAHOPB010000001.1"/>
</dbReference>
<dbReference type="SFLD" id="SFLDS00003">
    <property type="entry name" value="Haloacid_Dehalogenase"/>
    <property type="match status" value="1"/>
</dbReference>
<feature type="binding site" evidence="3">
    <location>
        <position position="181"/>
    </location>
    <ligand>
        <name>Mg(2+)</name>
        <dbReference type="ChEBI" id="CHEBI:18420"/>
    </ligand>
</feature>
<keyword evidence="3" id="KW-0119">Carbohydrate metabolism</keyword>
<dbReference type="GO" id="GO:0016787">
    <property type="term" value="F:hydrolase activity"/>
    <property type="evidence" value="ECO:0007669"/>
    <property type="project" value="UniProtKB-KW"/>
</dbReference>
<dbReference type="InterPro" id="IPR041492">
    <property type="entry name" value="HAD_2"/>
</dbReference>
<dbReference type="SFLD" id="SFLDG01135">
    <property type="entry name" value="C1.5.6:_HAD__Beta-PGM__Phospha"/>
    <property type="match status" value="1"/>
</dbReference>
<dbReference type="EMBL" id="JAHOPB010000001">
    <property type="protein sequence ID" value="MBU8875260.1"/>
    <property type="molecule type" value="Genomic_DNA"/>
</dbReference>
<dbReference type="InterPro" id="IPR037512">
    <property type="entry name" value="PGPase_prok"/>
</dbReference>
<evidence type="ECO:0000313" key="4">
    <source>
        <dbReference type="EMBL" id="MBU8875260.1"/>
    </source>
</evidence>
<dbReference type="InterPro" id="IPR006439">
    <property type="entry name" value="HAD-SF_hydro_IA"/>
</dbReference>
<feature type="binding site" evidence="3">
    <location>
        <position position="21"/>
    </location>
    <ligand>
        <name>Mg(2+)</name>
        <dbReference type="ChEBI" id="CHEBI:18420"/>
    </ligand>
</feature>